<sequence>SPQWLECFERVHIRQRRTFDSSATPKVGVRRRDPKRRALPDIDAIRESFEEVIREAEADDPDLLRQRIRDLETELETRPTEIETREVIKTRKVRLLPKSEILRILNMGKKLSRSIDKLTGELVSNQLLLSVEQESHGDVSTSHSVKPETKPTPVTPISRAKTKEPSDSTGIGKAHKAILTVLHAYGSRSKLQLAFLAGYVHSGGAFNNPLSNLRTRGWVEGKSEIALTPEGRSYATYYAKNVHLPTGKALLEHWLGLSYFGKAHRAILTEVAIRPGGITKQLLAELTDYSYTGGAFNNPLSRLRSLKLIEGSDLIRLTEEFRKAINR</sequence>
<proteinExistence type="predicted"/>
<organism evidence="2">
    <name type="scientific">marine sediment metagenome</name>
    <dbReference type="NCBI Taxonomy" id="412755"/>
    <lineage>
        <taxon>unclassified sequences</taxon>
        <taxon>metagenomes</taxon>
        <taxon>ecological metagenomes</taxon>
    </lineage>
</organism>
<evidence type="ECO:0000313" key="2">
    <source>
        <dbReference type="EMBL" id="KKL26941.1"/>
    </source>
</evidence>
<evidence type="ECO:0000256" key="1">
    <source>
        <dbReference type="SAM" id="MobiDB-lite"/>
    </source>
</evidence>
<dbReference type="AlphaFoldDB" id="A0A0F9EAP0"/>
<gene>
    <name evidence="2" type="ORF">LCGC14_2390220</name>
</gene>
<protein>
    <submittedName>
        <fullName evidence="2">Uncharacterized protein</fullName>
    </submittedName>
</protein>
<feature type="non-terminal residue" evidence="2">
    <location>
        <position position="1"/>
    </location>
</feature>
<feature type="region of interest" description="Disordered" evidence="1">
    <location>
        <begin position="134"/>
        <end position="169"/>
    </location>
</feature>
<accession>A0A0F9EAP0</accession>
<dbReference type="EMBL" id="LAZR01035652">
    <property type="protein sequence ID" value="KKL26941.1"/>
    <property type="molecule type" value="Genomic_DNA"/>
</dbReference>
<reference evidence="2" key="1">
    <citation type="journal article" date="2015" name="Nature">
        <title>Complex archaea that bridge the gap between prokaryotes and eukaryotes.</title>
        <authorList>
            <person name="Spang A."/>
            <person name="Saw J.H."/>
            <person name="Jorgensen S.L."/>
            <person name="Zaremba-Niedzwiedzka K."/>
            <person name="Martijn J."/>
            <person name="Lind A.E."/>
            <person name="van Eijk R."/>
            <person name="Schleper C."/>
            <person name="Guy L."/>
            <person name="Ettema T.J."/>
        </authorList>
    </citation>
    <scope>NUCLEOTIDE SEQUENCE</scope>
</reference>
<name>A0A0F9EAP0_9ZZZZ</name>
<comment type="caution">
    <text evidence="2">The sequence shown here is derived from an EMBL/GenBank/DDBJ whole genome shotgun (WGS) entry which is preliminary data.</text>
</comment>